<sequence length="291" mass="32352">MTDYKIITDSNCDFTPALIDELDVQVIPMEFVIGEKVYRNYPDERDMSAKEFYSRIRSGELSTTNQINTATFIDVFTPVLNAGRDIFYMAFSSGLSGTYNSACMAAEELRSRFPERTVIVVDTLAASMGEGLLVYYAVQQKRAGLSMQELEQWVIDNRNHLAHWFTVDDLNHLKRGGRVSGTAAFFGTMLGIKPVLHVDNEGHLIPVEKVRGRRQSLDALVKHMGKTAQLENAKTVFLSHGDAQQDAGYVAAQIQKKFPGTKIYINMIGPVIGAHSGPGTIALFFMADNKD</sequence>
<proteinExistence type="predicted"/>
<reference evidence="3" key="1">
    <citation type="submission" date="2020-10" db="EMBL/GenBank/DDBJ databases">
        <authorList>
            <person name="Gilroy R."/>
        </authorList>
    </citation>
    <scope>NUCLEOTIDE SEQUENCE</scope>
    <source>
        <strain evidence="3">ChiSxjej1B13-7958</strain>
    </source>
</reference>
<dbReference type="EMBL" id="DVGZ01000072">
    <property type="protein sequence ID" value="HIR47352.1"/>
    <property type="molecule type" value="Genomic_DNA"/>
</dbReference>
<reference evidence="3" key="2">
    <citation type="journal article" date="2021" name="PeerJ">
        <title>Extensive microbial diversity within the chicken gut microbiome revealed by metagenomics and culture.</title>
        <authorList>
            <person name="Gilroy R."/>
            <person name="Ravi A."/>
            <person name="Getino M."/>
            <person name="Pursley I."/>
            <person name="Horton D.L."/>
            <person name="Alikhan N.F."/>
            <person name="Baker D."/>
            <person name="Gharbi K."/>
            <person name="Hall N."/>
            <person name="Watson M."/>
            <person name="Adriaenssens E.M."/>
            <person name="Foster-Nyarko E."/>
            <person name="Jarju S."/>
            <person name="Secka A."/>
            <person name="Antonio M."/>
            <person name="Oren A."/>
            <person name="Chaudhuri R.R."/>
            <person name="La Ragione R."/>
            <person name="Hildebrand F."/>
            <person name="Pallen M.J."/>
        </authorList>
    </citation>
    <scope>NUCLEOTIDE SEQUENCE</scope>
    <source>
        <strain evidence="3">ChiSxjej1B13-7958</strain>
    </source>
</reference>
<dbReference type="Pfam" id="PF02645">
    <property type="entry name" value="DegV"/>
    <property type="match status" value="1"/>
</dbReference>
<evidence type="ECO:0000256" key="1">
    <source>
        <dbReference type="ARBA" id="ARBA00003238"/>
    </source>
</evidence>
<evidence type="ECO:0000256" key="2">
    <source>
        <dbReference type="ARBA" id="ARBA00023121"/>
    </source>
</evidence>
<dbReference type="Gene3D" id="3.30.1180.10">
    <property type="match status" value="1"/>
</dbReference>
<evidence type="ECO:0000313" key="4">
    <source>
        <dbReference type="Proteomes" id="UP000824242"/>
    </source>
</evidence>
<name>A0A9D1AMI2_9FIRM</name>
<dbReference type="PROSITE" id="PS51482">
    <property type="entry name" value="DEGV"/>
    <property type="match status" value="1"/>
</dbReference>
<dbReference type="Gene3D" id="3.40.50.10440">
    <property type="entry name" value="Dihydroxyacetone kinase, domain 1"/>
    <property type="match status" value="1"/>
</dbReference>
<dbReference type="GO" id="GO:0008289">
    <property type="term" value="F:lipid binding"/>
    <property type="evidence" value="ECO:0007669"/>
    <property type="project" value="UniProtKB-KW"/>
</dbReference>
<dbReference type="NCBIfam" id="TIGR00762">
    <property type="entry name" value="DegV"/>
    <property type="match status" value="1"/>
</dbReference>
<accession>A0A9D1AMI2</accession>
<dbReference type="AlphaFoldDB" id="A0A9D1AMI2"/>
<comment type="caution">
    <text evidence="3">The sequence shown here is derived from an EMBL/GenBank/DDBJ whole genome shotgun (WGS) entry which is preliminary data.</text>
</comment>
<comment type="function">
    <text evidence="1">May bind long-chain fatty acids, such as palmitate, and may play a role in lipid transport or fatty acid metabolism.</text>
</comment>
<dbReference type="Proteomes" id="UP000824242">
    <property type="component" value="Unassembled WGS sequence"/>
</dbReference>
<dbReference type="InterPro" id="IPR043168">
    <property type="entry name" value="DegV_C"/>
</dbReference>
<dbReference type="InterPro" id="IPR003797">
    <property type="entry name" value="DegV"/>
</dbReference>
<dbReference type="PANTHER" id="PTHR33434:SF3">
    <property type="entry name" value="DEGV DOMAIN-CONTAINING PROTEIN YITS"/>
    <property type="match status" value="1"/>
</dbReference>
<organism evidence="3 4">
    <name type="scientific">Candidatus Caccousia avicola</name>
    <dbReference type="NCBI Taxonomy" id="2840721"/>
    <lineage>
        <taxon>Bacteria</taxon>
        <taxon>Bacillati</taxon>
        <taxon>Bacillota</taxon>
        <taxon>Clostridia</taxon>
        <taxon>Eubacteriales</taxon>
        <taxon>Oscillospiraceae</taxon>
        <taxon>Oscillospiraceae incertae sedis</taxon>
        <taxon>Candidatus Caccousia</taxon>
    </lineage>
</organism>
<evidence type="ECO:0000313" key="3">
    <source>
        <dbReference type="EMBL" id="HIR47352.1"/>
    </source>
</evidence>
<dbReference type="InterPro" id="IPR050270">
    <property type="entry name" value="DegV_domain_contain"/>
</dbReference>
<dbReference type="PANTHER" id="PTHR33434">
    <property type="entry name" value="DEGV DOMAIN-CONTAINING PROTEIN DR_1986-RELATED"/>
    <property type="match status" value="1"/>
</dbReference>
<keyword evidence="2" id="KW-0446">Lipid-binding</keyword>
<dbReference type="SUPFAM" id="SSF82549">
    <property type="entry name" value="DAK1/DegV-like"/>
    <property type="match status" value="1"/>
</dbReference>
<protein>
    <submittedName>
        <fullName evidence="3">DegV family protein</fullName>
    </submittedName>
</protein>
<dbReference type="Gene3D" id="2.20.28.50">
    <property type="entry name" value="degv family protein"/>
    <property type="match status" value="1"/>
</dbReference>
<gene>
    <name evidence="3" type="ORF">IAB89_06790</name>
</gene>